<keyword evidence="3" id="KW-0645">Protease</keyword>
<proteinExistence type="inferred from homology"/>
<dbReference type="Pfam" id="PF00089">
    <property type="entry name" value="Trypsin"/>
    <property type="match status" value="1"/>
</dbReference>
<name>A0A9N9RIM2_9DIPT</name>
<evidence type="ECO:0000256" key="1">
    <source>
        <dbReference type="ARBA" id="ARBA00004613"/>
    </source>
</evidence>
<evidence type="ECO:0000256" key="6">
    <source>
        <dbReference type="ARBA" id="ARBA00024195"/>
    </source>
</evidence>
<keyword evidence="5" id="KW-0720">Serine protease</keyword>
<keyword evidence="7" id="KW-0175">Coiled coil</keyword>
<feature type="transmembrane region" description="Helical" evidence="8">
    <location>
        <begin position="328"/>
        <end position="348"/>
    </location>
</feature>
<dbReference type="OrthoDB" id="7718116at2759"/>
<sequence>MNKLILIVLTLIVLFEGSWSFYFSCNLDKKGFLVLNNVDFCNVVGDFSIKSSEDAFLTSTNLTETNLAETIGIRFREKTCYYFPQNLANVLSDRLQVIEISYGQLKEIHQHDLSPFKDLKVLYLEKNDIEILEIGIFDYNIKLQFIYFGDNKIKHIGTGVFTKLSQLTHLNLFKNDCIDKNSENNKEVKTIQDLLKINCKDIEYVKQCENLKQLENAKQTLNLDDFQMFYNNLKEFEELIMSKYPNSSLVTRVHILKDWSFEILWRNVSRMNHFMTNFSEIINYHIYETMKKCSDDIQKLDEKIVNNLKAELEKYEKRSNGTNGEESYLPFWLGVSSILTVVLLIFLIKNSFSEERVISYSISEAKRYVRNDRTHCTYQYNTNISVRVGSTFKEKGGKTYDIVKIINYPLFDILKLNYDYALLKPDREILFDYVNGTVRPVKLSEQNQVMVDDTICTVSGWGKADNDTRPDKLRFVDVKVVNQTVCQACYNTPKVRFKITDFMMCAGYMEGGRDACSGEINYL</sequence>
<dbReference type="GO" id="GO:0004252">
    <property type="term" value="F:serine-type endopeptidase activity"/>
    <property type="evidence" value="ECO:0007669"/>
    <property type="project" value="InterPro"/>
</dbReference>
<evidence type="ECO:0000256" key="2">
    <source>
        <dbReference type="ARBA" id="ARBA00022525"/>
    </source>
</evidence>
<evidence type="ECO:0000313" key="11">
    <source>
        <dbReference type="EMBL" id="CAG9798741.1"/>
    </source>
</evidence>
<accession>A0A9N9RIM2</accession>
<keyword evidence="12" id="KW-1185">Reference proteome</keyword>
<dbReference type="GO" id="GO:0006508">
    <property type="term" value="P:proteolysis"/>
    <property type="evidence" value="ECO:0007669"/>
    <property type="project" value="UniProtKB-KW"/>
</dbReference>
<keyword evidence="8" id="KW-0472">Membrane</keyword>
<keyword evidence="8" id="KW-0812">Transmembrane</keyword>
<dbReference type="SUPFAM" id="SSF50494">
    <property type="entry name" value="Trypsin-like serine proteases"/>
    <property type="match status" value="1"/>
</dbReference>
<evidence type="ECO:0000256" key="7">
    <source>
        <dbReference type="SAM" id="Coils"/>
    </source>
</evidence>
<gene>
    <name evidence="11" type="ORF">CHIRRI_LOCUS1720</name>
</gene>
<dbReference type="PROSITE" id="PS50240">
    <property type="entry name" value="TRYPSIN_DOM"/>
    <property type="match status" value="1"/>
</dbReference>
<organism evidence="11 12">
    <name type="scientific">Chironomus riparius</name>
    <dbReference type="NCBI Taxonomy" id="315576"/>
    <lineage>
        <taxon>Eukaryota</taxon>
        <taxon>Metazoa</taxon>
        <taxon>Ecdysozoa</taxon>
        <taxon>Arthropoda</taxon>
        <taxon>Hexapoda</taxon>
        <taxon>Insecta</taxon>
        <taxon>Pterygota</taxon>
        <taxon>Neoptera</taxon>
        <taxon>Endopterygota</taxon>
        <taxon>Diptera</taxon>
        <taxon>Nematocera</taxon>
        <taxon>Chironomoidea</taxon>
        <taxon>Chironomidae</taxon>
        <taxon>Chironominae</taxon>
        <taxon>Chironomus</taxon>
    </lineage>
</organism>
<dbReference type="InterPro" id="IPR001254">
    <property type="entry name" value="Trypsin_dom"/>
</dbReference>
<dbReference type="SMART" id="SM00020">
    <property type="entry name" value="Tryp_SPc"/>
    <property type="match status" value="1"/>
</dbReference>
<dbReference type="InterPro" id="IPR032675">
    <property type="entry name" value="LRR_dom_sf"/>
</dbReference>
<evidence type="ECO:0000256" key="5">
    <source>
        <dbReference type="ARBA" id="ARBA00022825"/>
    </source>
</evidence>
<evidence type="ECO:0000259" key="10">
    <source>
        <dbReference type="PROSITE" id="PS50240"/>
    </source>
</evidence>
<dbReference type="InterPro" id="IPR043504">
    <property type="entry name" value="Peptidase_S1_PA_chymotrypsin"/>
</dbReference>
<evidence type="ECO:0000256" key="8">
    <source>
        <dbReference type="SAM" id="Phobius"/>
    </source>
</evidence>
<keyword evidence="8" id="KW-1133">Transmembrane helix</keyword>
<dbReference type="PANTHER" id="PTHR24264">
    <property type="entry name" value="TRYPSIN-RELATED"/>
    <property type="match status" value="1"/>
</dbReference>
<comment type="similarity">
    <text evidence="6">Belongs to the peptidase S1 family. CLIP subfamily.</text>
</comment>
<comment type="subcellular location">
    <subcellularLocation>
        <location evidence="1">Secreted</location>
    </subcellularLocation>
</comment>
<dbReference type="AlphaFoldDB" id="A0A9N9RIM2"/>
<evidence type="ECO:0000313" key="12">
    <source>
        <dbReference type="Proteomes" id="UP001153620"/>
    </source>
</evidence>
<feature type="chain" id="PRO_5040415526" description="Peptidase S1 domain-containing protein" evidence="9">
    <location>
        <begin position="21"/>
        <end position="523"/>
    </location>
</feature>
<keyword evidence="2" id="KW-0964">Secreted</keyword>
<dbReference type="Pfam" id="PF13855">
    <property type="entry name" value="LRR_8"/>
    <property type="match status" value="1"/>
</dbReference>
<dbReference type="InterPro" id="IPR009003">
    <property type="entry name" value="Peptidase_S1_PA"/>
</dbReference>
<keyword evidence="9" id="KW-0732">Signal</keyword>
<dbReference type="CDD" id="cd00190">
    <property type="entry name" value="Tryp_SPc"/>
    <property type="match status" value="1"/>
</dbReference>
<dbReference type="Gene3D" id="2.40.10.10">
    <property type="entry name" value="Trypsin-like serine proteases"/>
    <property type="match status" value="1"/>
</dbReference>
<reference evidence="11" key="2">
    <citation type="submission" date="2022-10" db="EMBL/GenBank/DDBJ databases">
        <authorList>
            <consortium name="ENA_rothamsted_submissions"/>
            <consortium name="culmorum"/>
            <person name="King R."/>
        </authorList>
    </citation>
    <scope>NUCLEOTIDE SEQUENCE</scope>
</reference>
<dbReference type="EMBL" id="OU895877">
    <property type="protein sequence ID" value="CAG9798741.1"/>
    <property type="molecule type" value="Genomic_DNA"/>
</dbReference>
<feature type="coiled-coil region" evidence="7">
    <location>
        <begin position="298"/>
        <end position="325"/>
    </location>
</feature>
<protein>
    <recommendedName>
        <fullName evidence="10">Peptidase S1 domain-containing protein</fullName>
    </recommendedName>
</protein>
<dbReference type="InterPro" id="IPR050127">
    <property type="entry name" value="Serine_Proteases_S1"/>
</dbReference>
<dbReference type="SUPFAM" id="SSF52058">
    <property type="entry name" value="L domain-like"/>
    <property type="match status" value="1"/>
</dbReference>
<feature type="domain" description="Peptidase S1" evidence="10">
    <location>
        <begin position="375"/>
        <end position="519"/>
    </location>
</feature>
<keyword evidence="4" id="KW-0378">Hydrolase</keyword>
<feature type="signal peptide" evidence="9">
    <location>
        <begin position="1"/>
        <end position="20"/>
    </location>
</feature>
<evidence type="ECO:0000256" key="4">
    <source>
        <dbReference type="ARBA" id="ARBA00022801"/>
    </source>
</evidence>
<dbReference type="GO" id="GO:0005615">
    <property type="term" value="C:extracellular space"/>
    <property type="evidence" value="ECO:0007669"/>
    <property type="project" value="TreeGrafter"/>
</dbReference>
<dbReference type="Proteomes" id="UP001153620">
    <property type="component" value="Chromosome 1"/>
</dbReference>
<dbReference type="PANTHER" id="PTHR24264:SF65">
    <property type="entry name" value="SRCR DOMAIN-CONTAINING PROTEIN"/>
    <property type="match status" value="1"/>
</dbReference>
<dbReference type="Gene3D" id="3.80.10.10">
    <property type="entry name" value="Ribonuclease Inhibitor"/>
    <property type="match status" value="1"/>
</dbReference>
<evidence type="ECO:0000256" key="9">
    <source>
        <dbReference type="SAM" id="SignalP"/>
    </source>
</evidence>
<evidence type="ECO:0000256" key="3">
    <source>
        <dbReference type="ARBA" id="ARBA00022670"/>
    </source>
</evidence>
<dbReference type="InterPro" id="IPR001611">
    <property type="entry name" value="Leu-rich_rpt"/>
</dbReference>
<reference evidence="11" key="1">
    <citation type="submission" date="2022-01" db="EMBL/GenBank/DDBJ databases">
        <authorList>
            <person name="King R."/>
        </authorList>
    </citation>
    <scope>NUCLEOTIDE SEQUENCE</scope>
</reference>